<proteinExistence type="predicted"/>
<evidence type="ECO:0000259" key="1">
    <source>
        <dbReference type="Pfam" id="PF03008"/>
    </source>
</evidence>
<keyword evidence="3" id="KW-0547">Nucleotide-binding</keyword>
<sequence length="499" mass="54407">MRYYVDKIYIDSIYMERRMSGFVGRFAELAALRKRLSRVSETATGTAVAIRGRRQVGKSRLVQEFCDSAGVPYFFFTATKGVSPVEAIASFLVELKESGLPVDPELVPESAPGGWPDAFRALANVLPQAPAIVVLDELPWLSEQDESFDGVLQTAWDRLLSRHPLLLLLLGSDIHMMERLTAYDRPFYGRADNFVLAPLNPSEVGQALDLDAADTIDAHLITGGLPGILRSWPQRTAPLEFIHQECADPAAPVFGIPEATLLAEFPTPDQARRVIEAVGSGERTHATIAASAGGTAGTVPSGSLSPLLRRLSQEKHVIAADQPLSTRPGKPTLYRVADSNLRLYLAVLRAVHDLARRGRPKQAYDLFVRRWTSWRGKAVEPLIRDALELAAASGTVPWPNAEVVGGWWNRQFNPEIDLVGADRSPVASQIYFAGSIKWLNSPFDRHDLKALLASVRHLPGFEPGESGLAIVSLSGAGADLDTADVDLIWGPAEVLSTWG</sequence>
<evidence type="ECO:0000259" key="2">
    <source>
        <dbReference type="Pfam" id="PF13191"/>
    </source>
</evidence>
<dbReference type="InterPro" id="IPR004256">
    <property type="entry name" value="DUF234"/>
</dbReference>
<dbReference type="SUPFAM" id="SSF52540">
    <property type="entry name" value="P-loop containing nucleoside triphosphate hydrolases"/>
    <property type="match status" value="1"/>
</dbReference>
<dbReference type="RefSeq" id="WP_345404619.1">
    <property type="nucleotide sequence ID" value="NZ_BAABLA010000118.1"/>
</dbReference>
<dbReference type="EMBL" id="JBHSXX010000001">
    <property type="protein sequence ID" value="MFC6868091.1"/>
    <property type="molecule type" value="Genomic_DNA"/>
</dbReference>
<feature type="domain" description="DUF234" evidence="1">
    <location>
        <begin position="354"/>
        <end position="440"/>
    </location>
</feature>
<dbReference type="InterPro" id="IPR041664">
    <property type="entry name" value="AAA_16"/>
</dbReference>
<keyword evidence="4" id="KW-1185">Reference proteome</keyword>
<dbReference type="Pfam" id="PF03008">
    <property type="entry name" value="DUF234"/>
    <property type="match status" value="1"/>
</dbReference>
<protein>
    <submittedName>
        <fullName evidence="3">ATP-binding protein</fullName>
    </submittedName>
</protein>
<dbReference type="Gene3D" id="3.40.50.300">
    <property type="entry name" value="P-loop containing nucleotide triphosphate hydrolases"/>
    <property type="match status" value="1"/>
</dbReference>
<gene>
    <name evidence="3" type="ORF">ACFQGD_13165</name>
</gene>
<name>A0ABW2BYE0_9PSEU</name>
<evidence type="ECO:0000313" key="3">
    <source>
        <dbReference type="EMBL" id="MFC6868091.1"/>
    </source>
</evidence>
<organism evidence="3 4">
    <name type="scientific">Haloechinothrix salitolerans</name>
    <dbReference type="NCBI Taxonomy" id="926830"/>
    <lineage>
        <taxon>Bacteria</taxon>
        <taxon>Bacillati</taxon>
        <taxon>Actinomycetota</taxon>
        <taxon>Actinomycetes</taxon>
        <taxon>Pseudonocardiales</taxon>
        <taxon>Pseudonocardiaceae</taxon>
        <taxon>Haloechinothrix</taxon>
    </lineage>
</organism>
<feature type="domain" description="Orc1-like AAA ATPase" evidence="2">
    <location>
        <begin position="22"/>
        <end position="148"/>
    </location>
</feature>
<dbReference type="InterPro" id="IPR027417">
    <property type="entry name" value="P-loop_NTPase"/>
</dbReference>
<keyword evidence="3" id="KW-0067">ATP-binding</keyword>
<reference evidence="4" key="1">
    <citation type="journal article" date="2019" name="Int. J. Syst. Evol. Microbiol.">
        <title>The Global Catalogue of Microorganisms (GCM) 10K type strain sequencing project: providing services to taxonomists for standard genome sequencing and annotation.</title>
        <authorList>
            <consortium name="The Broad Institute Genomics Platform"/>
            <consortium name="The Broad Institute Genome Sequencing Center for Infectious Disease"/>
            <person name="Wu L."/>
            <person name="Ma J."/>
        </authorList>
    </citation>
    <scope>NUCLEOTIDE SEQUENCE [LARGE SCALE GENOMIC DNA]</scope>
    <source>
        <strain evidence="4">KCTC 32255</strain>
    </source>
</reference>
<dbReference type="Pfam" id="PF13191">
    <property type="entry name" value="AAA_16"/>
    <property type="match status" value="1"/>
</dbReference>
<dbReference type="PANTHER" id="PTHR34704">
    <property type="entry name" value="ATPASE"/>
    <property type="match status" value="1"/>
</dbReference>
<evidence type="ECO:0000313" key="4">
    <source>
        <dbReference type="Proteomes" id="UP001596337"/>
    </source>
</evidence>
<dbReference type="GO" id="GO:0005524">
    <property type="term" value="F:ATP binding"/>
    <property type="evidence" value="ECO:0007669"/>
    <property type="project" value="UniProtKB-KW"/>
</dbReference>
<dbReference type="Proteomes" id="UP001596337">
    <property type="component" value="Unassembled WGS sequence"/>
</dbReference>
<accession>A0ABW2BYE0</accession>
<comment type="caution">
    <text evidence="3">The sequence shown here is derived from an EMBL/GenBank/DDBJ whole genome shotgun (WGS) entry which is preliminary data.</text>
</comment>
<dbReference type="PANTHER" id="PTHR34704:SF1">
    <property type="entry name" value="ATPASE"/>
    <property type="match status" value="1"/>
</dbReference>